<proteinExistence type="predicted"/>
<dbReference type="EMBL" id="FBWG01000038">
    <property type="protein sequence ID" value="CUX54396.1"/>
    <property type="molecule type" value="Genomic_DNA"/>
</dbReference>
<name>A0A1S7RLN9_9HYPH</name>
<evidence type="ECO:0000313" key="1">
    <source>
        <dbReference type="EMBL" id="CUX54396.1"/>
    </source>
</evidence>
<protein>
    <submittedName>
        <fullName evidence="1">Uncharacterized protein</fullName>
    </submittedName>
</protein>
<organism evidence="1 2">
    <name type="scientific">Agrobacterium deltaense Zutra 3/1</name>
    <dbReference type="NCBI Taxonomy" id="1183427"/>
    <lineage>
        <taxon>Bacteria</taxon>
        <taxon>Pseudomonadati</taxon>
        <taxon>Pseudomonadota</taxon>
        <taxon>Alphaproteobacteria</taxon>
        <taxon>Hyphomicrobiales</taxon>
        <taxon>Rhizobiaceae</taxon>
        <taxon>Rhizobium/Agrobacterium group</taxon>
        <taxon>Agrobacterium</taxon>
    </lineage>
</organism>
<dbReference type="Proteomes" id="UP000191987">
    <property type="component" value="Unassembled WGS sequence"/>
</dbReference>
<sequence>MREGTRCCAAAAAISGRTIDYAWYQIAKGELCHAETSIRYSDWRARHSAKKPLDLNHG</sequence>
<accession>A0A1S7RLN9</accession>
<evidence type="ECO:0000313" key="2">
    <source>
        <dbReference type="Proteomes" id="UP000191987"/>
    </source>
</evidence>
<gene>
    <name evidence="1" type="ORF">AGR7C_Lc20123</name>
</gene>
<dbReference type="AlphaFoldDB" id="A0A1S7RLN9"/>
<reference evidence="1 2" key="1">
    <citation type="submission" date="2016-01" db="EMBL/GenBank/DDBJ databases">
        <authorList>
            <person name="Oliw E.H."/>
        </authorList>
    </citation>
    <scope>NUCLEOTIDE SEQUENCE [LARGE SCALE GENOMIC DNA]</scope>
    <source>
        <strain evidence="1 2">Zutra 3-1</strain>
    </source>
</reference>